<keyword evidence="6 12" id="KW-1133">Transmembrane helix</keyword>
<dbReference type="PROSITE" id="PS00379">
    <property type="entry name" value="CDP_ALCOHOL_P_TRANSF"/>
    <property type="match status" value="1"/>
</dbReference>
<evidence type="ECO:0000256" key="1">
    <source>
        <dbReference type="ARBA" id="ARBA00004141"/>
    </source>
</evidence>
<evidence type="ECO:0000256" key="12">
    <source>
        <dbReference type="SAM" id="Phobius"/>
    </source>
</evidence>
<comment type="subcellular location">
    <subcellularLocation>
        <location evidence="1">Membrane</location>
        <topology evidence="1">Multi-pass membrane protein</topology>
    </subcellularLocation>
</comment>
<dbReference type="InterPro" id="IPR048254">
    <property type="entry name" value="CDP_ALCOHOL_P_TRANSF_CS"/>
</dbReference>
<feature type="transmembrane region" description="Helical" evidence="12">
    <location>
        <begin position="88"/>
        <end position="108"/>
    </location>
</feature>
<dbReference type="PANTHER" id="PTHR14269:SF62">
    <property type="entry name" value="CDP-DIACYLGLYCEROL--GLYCEROL-3-PHOSPHATE 3-PHOSPHATIDYLTRANSFERASE 1, CHLOROPLASTIC"/>
    <property type="match status" value="1"/>
</dbReference>
<accession>A0A7V3ZU73</accession>
<evidence type="ECO:0000256" key="9">
    <source>
        <dbReference type="ARBA" id="ARBA00023209"/>
    </source>
</evidence>
<comment type="similarity">
    <text evidence="2 11">Belongs to the CDP-alcohol phosphatidyltransferase class-I family.</text>
</comment>
<keyword evidence="10" id="KW-1208">Phospholipid metabolism</keyword>
<dbReference type="EMBL" id="DTDR01000052">
    <property type="protein sequence ID" value="HGK63304.1"/>
    <property type="molecule type" value="Genomic_DNA"/>
</dbReference>
<dbReference type="GO" id="GO:0046474">
    <property type="term" value="P:glycerophospholipid biosynthetic process"/>
    <property type="evidence" value="ECO:0007669"/>
    <property type="project" value="TreeGrafter"/>
</dbReference>
<dbReference type="Pfam" id="PF01066">
    <property type="entry name" value="CDP-OH_P_transf"/>
    <property type="match status" value="1"/>
</dbReference>
<reference evidence="13" key="1">
    <citation type="journal article" date="2020" name="mSystems">
        <title>Genome- and Community-Level Interaction Insights into Carbon Utilization and Element Cycling Functions of Hydrothermarchaeota in Hydrothermal Sediment.</title>
        <authorList>
            <person name="Zhou Z."/>
            <person name="Liu Y."/>
            <person name="Xu W."/>
            <person name="Pan J."/>
            <person name="Luo Z.H."/>
            <person name="Li M."/>
        </authorList>
    </citation>
    <scope>NUCLEOTIDE SEQUENCE [LARGE SCALE GENOMIC DNA]</scope>
    <source>
        <strain evidence="13">SpSt-697</strain>
    </source>
</reference>
<dbReference type="GO" id="GO:0008444">
    <property type="term" value="F:CDP-diacylglycerol-glycerol-3-phosphate 3-phosphatidyltransferase activity"/>
    <property type="evidence" value="ECO:0007669"/>
    <property type="project" value="InterPro"/>
</dbReference>
<dbReference type="InterPro" id="IPR043130">
    <property type="entry name" value="CDP-OH_PTrfase_TM_dom"/>
</dbReference>
<dbReference type="InterPro" id="IPR004570">
    <property type="entry name" value="Phosphatidylglycerol_P_synth"/>
</dbReference>
<feature type="transmembrane region" description="Helical" evidence="12">
    <location>
        <begin position="144"/>
        <end position="167"/>
    </location>
</feature>
<keyword evidence="8 12" id="KW-0472">Membrane</keyword>
<feature type="transmembrane region" description="Helical" evidence="12">
    <location>
        <begin position="120"/>
        <end position="138"/>
    </location>
</feature>
<dbReference type="InterPro" id="IPR050324">
    <property type="entry name" value="CDP-alcohol_PTase-I"/>
</dbReference>
<evidence type="ECO:0000256" key="10">
    <source>
        <dbReference type="ARBA" id="ARBA00023264"/>
    </source>
</evidence>
<dbReference type="PANTHER" id="PTHR14269">
    <property type="entry name" value="CDP-DIACYLGLYCEROL--GLYCEROL-3-PHOSPHATE 3-PHOSPHATIDYLTRANSFERASE-RELATED"/>
    <property type="match status" value="1"/>
</dbReference>
<keyword evidence="9" id="KW-0594">Phospholipid biosynthesis</keyword>
<sequence length="177" mass="20318">MGILTIPNLLSISRLLLLPLILFFLAKKLYLSSLIFIAISWVTDAFDGYLARKLNCVSDLGKILDHLVDKIWVGSILVVLVMSKNLDFKIVLAIIIRDLLITAGFIFLMKKRNIVSKSSVLGKITGFFFALLIIAALLNRKNELLIITYLTWLFLFLSFFDYFIYFLKNLRYGDKKN</sequence>
<evidence type="ECO:0000256" key="11">
    <source>
        <dbReference type="RuleBase" id="RU003750"/>
    </source>
</evidence>
<evidence type="ECO:0000256" key="4">
    <source>
        <dbReference type="ARBA" id="ARBA00022679"/>
    </source>
</evidence>
<evidence type="ECO:0000256" key="8">
    <source>
        <dbReference type="ARBA" id="ARBA00023136"/>
    </source>
</evidence>
<dbReference type="Gene3D" id="1.20.120.1760">
    <property type="match status" value="1"/>
</dbReference>
<feature type="transmembrane region" description="Helical" evidence="12">
    <location>
        <begin position="20"/>
        <end position="42"/>
    </location>
</feature>
<evidence type="ECO:0000256" key="2">
    <source>
        <dbReference type="ARBA" id="ARBA00010441"/>
    </source>
</evidence>
<evidence type="ECO:0000256" key="3">
    <source>
        <dbReference type="ARBA" id="ARBA00022516"/>
    </source>
</evidence>
<keyword evidence="7" id="KW-0443">Lipid metabolism</keyword>
<gene>
    <name evidence="13" type="ORF">ENU74_01710</name>
</gene>
<keyword evidence="3" id="KW-0444">Lipid biosynthesis</keyword>
<proteinExistence type="inferred from homology"/>
<dbReference type="AlphaFoldDB" id="A0A7V3ZU73"/>
<dbReference type="PIRSF" id="PIRSF000847">
    <property type="entry name" value="Phos_ph_gly_syn"/>
    <property type="match status" value="1"/>
</dbReference>
<evidence type="ECO:0000313" key="13">
    <source>
        <dbReference type="EMBL" id="HGK63304.1"/>
    </source>
</evidence>
<protein>
    <submittedName>
        <fullName evidence="13">CDP-alcohol phosphatidyltransferase family protein</fullName>
    </submittedName>
</protein>
<comment type="caution">
    <text evidence="13">The sequence shown here is derived from an EMBL/GenBank/DDBJ whole genome shotgun (WGS) entry which is preliminary data.</text>
</comment>
<dbReference type="GO" id="GO:0016020">
    <property type="term" value="C:membrane"/>
    <property type="evidence" value="ECO:0007669"/>
    <property type="project" value="UniProtKB-SubCell"/>
</dbReference>
<keyword evidence="4 11" id="KW-0808">Transferase</keyword>
<dbReference type="InterPro" id="IPR000462">
    <property type="entry name" value="CDP-OH_P_trans"/>
</dbReference>
<name>A0A7V3ZU73_UNCW3</name>
<evidence type="ECO:0000256" key="5">
    <source>
        <dbReference type="ARBA" id="ARBA00022692"/>
    </source>
</evidence>
<organism evidence="13">
    <name type="scientific">candidate division WOR-3 bacterium</name>
    <dbReference type="NCBI Taxonomy" id="2052148"/>
    <lineage>
        <taxon>Bacteria</taxon>
        <taxon>Bacteria division WOR-3</taxon>
    </lineage>
</organism>
<keyword evidence="5 12" id="KW-0812">Transmembrane</keyword>
<evidence type="ECO:0000256" key="6">
    <source>
        <dbReference type="ARBA" id="ARBA00022989"/>
    </source>
</evidence>
<evidence type="ECO:0000256" key="7">
    <source>
        <dbReference type="ARBA" id="ARBA00023098"/>
    </source>
</evidence>